<comment type="caution">
    <text evidence="3">The sequence shown here is derived from an EMBL/GenBank/DDBJ whole genome shotgun (WGS) entry which is preliminary data.</text>
</comment>
<dbReference type="InterPro" id="IPR000357">
    <property type="entry name" value="HEAT"/>
</dbReference>
<dbReference type="OrthoDB" id="10635965at2759"/>
<name>A0A8H6IDU2_9AGAR</name>
<dbReference type="Gene3D" id="1.25.10.10">
    <property type="entry name" value="Leucine-rich Repeat Variant"/>
    <property type="match status" value="1"/>
</dbReference>
<feature type="repeat" description="HEAT" evidence="2">
    <location>
        <begin position="133"/>
        <end position="167"/>
    </location>
</feature>
<accession>A0A8H6IDU2</accession>
<evidence type="ECO:0000256" key="1">
    <source>
        <dbReference type="ARBA" id="ARBA00022737"/>
    </source>
</evidence>
<proteinExistence type="predicted"/>
<dbReference type="Proteomes" id="UP000521943">
    <property type="component" value="Unassembled WGS sequence"/>
</dbReference>
<evidence type="ECO:0000313" key="3">
    <source>
        <dbReference type="EMBL" id="KAF6763750.1"/>
    </source>
</evidence>
<dbReference type="InterPro" id="IPR021133">
    <property type="entry name" value="HEAT_type_2"/>
</dbReference>
<dbReference type="SUPFAM" id="SSF48371">
    <property type="entry name" value="ARM repeat"/>
    <property type="match status" value="1"/>
</dbReference>
<reference evidence="3 4" key="1">
    <citation type="submission" date="2020-07" db="EMBL/GenBank/DDBJ databases">
        <title>Comparative genomics of pyrophilous fungi reveals a link between fire events and developmental genes.</title>
        <authorList>
            <consortium name="DOE Joint Genome Institute"/>
            <person name="Steindorff A.S."/>
            <person name="Carver A."/>
            <person name="Calhoun S."/>
            <person name="Stillman K."/>
            <person name="Liu H."/>
            <person name="Lipzen A."/>
            <person name="Pangilinan J."/>
            <person name="Labutti K."/>
            <person name="Bruns T.D."/>
            <person name="Grigoriev I.V."/>
        </authorList>
    </citation>
    <scope>NUCLEOTIDE SEQUENCE [LARGE SCALE GENOMIC DNA]</scope>
    <source>
        <strain evidence="3 4">CBS 144469</strain>
    </source>
</reference>
<dbReference type="PROSITE" id="PS50077">
    <property type="entry name" value="HEAT_REPEAT"/>
    <property type="match status" value="1"/>
</dbReference>
<evidence type="ECO:0000256" key="2">
    <source>
        <dbReference type="PROSITE-ProRule" id="PRU00103"/>
    </source>
</evidence>
<keyword evidence="1" id="KW-0677">Repeat</keyword>
<dbReference type="InterPro" id="IPR011989">
    <property type="entry name" value="ARM-like"/>
</dbReference>
<dbReference type="AlphaFoldDB" id="A0A8H6IDU2"/>
<dbReference type="Pfam" id="PF02985">
    <property type="entry name" value="HEAT"/>
    <property type="match status" value="1"/>
</dbReference>
<evidence type="ECO:0000313" key="4">
    <source>
        <dbReference type="Proteomes" id="UP000521943"/>
    </source>
</evidence>
<dbReference type="InterPro" id="IPR016024">
    <property type="entry name" value="ARM-type_fold"/>
</dbReference>
<sequence>MEASLTVATISWLRSKTFKIGRSTNQEWNDHLTRSHGYFLPNLWKLWLSSESMFEKIVKVSIHDEDRSIQVAGQELLKQLANDDRFVWDLKIDALKWIETATVLPSYRWRVRHNGVLVLETFVKRLETENKELLKKLVELALKDDDNDVRTAALNLISSICKDLRPE</sequence>
<keyword evidence="4" id="KW-1185">Reference proteome</keyword>
<protein>
    <submittedName>
        <fullName evidence="3">Uncharacterized protein</fullName>
    </submittedName>
</protein>
<dbReference type="EMBL" id="JACGCI010000005">
    <property type="protein sequence ID" value="KAF6763750.1"/>
    <property type="molecule type" value="Genomic_DNA"/>
</dbReference>
<gene>
    <name evidence="3" type="ORF">DFP72DRAFT_482645</name>
</gene>
<organism evidence="3 4">
    <name type="scientific">Ephemerocybe angulata</name>
    <dbReference type="NCBI Taxonomy" id="980116"/>
    <lineage>
        <taxon>Eukaryota</taxon>
        <taxon>Fungi</taxon>
        <taxon>Dikarya</taxon>
        <taxon>Basidiomycota</taxon>
        <taxon>Agaricomycotina</taxon>
        <taxon>Agaricomycetes</taxon>
        <taxon>Agaricomycetidae</taxon>
        <taxon>Agaricales</taxon>
        <taxon>Agaricineae</taxon>
        <taxon>Psathyrellaceae</taxon>
        <taxon>Ephemerocybe</taxon>
    </lineage>
</organism>